<dbReference type="Proteomes" id="UP000051574">
    <property type="component" value="Unassembled WGS sequence"/>
</dbReference>
<dbReference type="SUPFAM" id="SSF48403">
    <property type="entry name" value="Ankyrin repeat"/>
    <property type="match status" value="1"/>
</dbReference>
<gene>
    <name evidence="4" type="ORF">AMK59_1223</name>
</gene>
<keyword evidence="5" id="KW-1185">Reference proteome</keyword>
<dbReference type="SMART" id="SM00248">
    <property type="entry name" value="ANK"/>
    <property type="match status" value="4"/>
</dbReference>
<feature type="non-terminal residue" evidence="4">
    <location>
        <position position="160"/>
    </location>
</feature>
<accession>A0A0T6BEG4</accession>
<keyword evidence="2 3" id="KW-0040">ANK repeat</keyword>
<dbReference type="AlphaFoldDB" id="A0A0T6BEG4"/>
<evidence type="ECO:0000313" key="5">
    <source>
        <dbReference type="Proteomes" id="UP000051574"/>
    </source>
</evidence>
<dbReference type="PANTHER" id="PTHR24171">
    <property type="entry name" value="ANKYRIN REPEAT DOMAIN-CONTAINING PROTEIN 39-RELATED"/>
    <property type="match status" value="1"/>
</dbReference>
<dbReference type="PROSITE" id="PS50297">
    <property type="entry name" value="ANK_REP_REGION"/>
    <property type="match status" value="2"/>
</dbReference>
<evidence type="ECO:0000256" key="2">
    <source>
        <dbReference type="ARBA" id="ARBA00023043"/>
    </source>
</evidence>
<dbReference type="Gene3D" id="1.25.40.20">
    <property type="entry name" value="Ankyrin repeat-containing domain"/>
    <property type="match status" value="1"/>
</dbReference>
<reference evidence="4 5" key="1">
    <citation type="submission" date="2015-09" db="EMBL/GenBank/DDBJ databases">
        <title>Draft genome of the scarab beetle Oryctes borbonicus.</title>
        <authorList>
            <person name="Meyer J.M."/>
            <person name="Markov G.V."/>
            <person name="Baskaran P."/>
            <person name="Herrmann M."/>
            <person name="Sommer R.J."/>
            <person name="Roedelsperger C."/>
        </authorList>
    </citation>
    <scope>NUCLEOTIDE SEQUENCE [LARGE SCALE GENOMIC DNA]</scope>
    <source>
        <strain evidence="4">OB123</strain>
        <tissue evidence="4">Whole animal</tissue>
    </source>
</reference>
<dbReference type="Pfam" id="PF13637">
    <property type="entry name" value="Ank_4"/>
    <property type="match status" value="1"/>
</dbReference>
<dbReference type="OrthoDB" id="539213at2759"/>
<feature type="repeat" description="ANK" evidence="3">
    <location>
        <begin position="63"/>
        <end position="95"/>
    </location>
</feature>
<dbReference type="EMBL" id="LJIG01001310">
    <property type="protein sequence ID" value="KRT85630.1"/>
    <property type="molecule type" value="Genomic_DNA"/>
</dbReference>
<sequence>MSHCEEQHSHDKCQINSTASNVFQTLDELDFERRIWSAAQSGDLHRVADLIEKGENVNVKDAAGYTALHYAARNGHLDICKYLLVRNSDVNAVTKAGLATSLHRACSSGWYDIVKILLDFKADVNLQDADGKTALHRAAEAQNRAICEHLLAISPELKFV</sequence>
<proteinExistence type="predicted"/>
<name>A0A0T6BEG4_9SCAR</name>
<dbReference type="Pfam" id="PF12796">
    <property type="entry name" value="Ank_2"/>
    <property type="match status" value="1"/>
</dbReference>
<organism evidence="4 5">
    <name type="scientific">Oryctes borbonicus</name>
    <dbReference type="NCBI Taxonomy" id="1629725"/>
    <lineage>
        <taxon>Eukaryota</taxon>
        <taxon>Metazoa</taxon>
        <taxon>Ecdysozoa</taxon>
        <taxon>Arthropoda</taxon>
        <taxon>Hexapoda</taxon>
        <taxon>Insecta</taxon>
        <taxon>Pterygota</taxon>
        <taxon>Neoptera</taxon>
        <taxon>Endopterygota</taxon>
        <taxon>Coleoptera</taxon>
        <taxon>Polyphaga</taxon>
        <taxon>Scarabaeiformia</taxon>
        <taxon>Scarabaeidae</taxon>
        <taxon>Dynastinae</taxon>
        <taxon>Oryctes</taxon>
    </lineage>
</organism>
<keyword evidence="1" id="KW-0677">Repeat</keyword>
<evidence type="ECO:0000256" key="3">
    <source>
        <dbReference type="PROSITE-ProRule" id="PRU00023"/>
    </source>
</evidence>
<evidence type="ECO:0000313" key="4">
    <source>
        <dbReference type="EMBL" id="KRT85630.1"/>
    </source>
</evidence>
<dbReference type="InterPro" id="IPR036770">
    <property type="entry name" value="Ankyrin_rpt-contain_sf"/>
</dbReference>
<dbReference type="InterPro" id="IPR002110">
    <property type="entry name" value="Ankyrin_rpt"/>
</dbReference>
<evidence type="ECO:0000256" key="1">
    <source>
        <dbReference type="ARBA" id="ARBA00022737"/>
    </source>
</evidence>
<dbReference type="PANTHER" id="PTHR24171:SF9">
    <property type="entry name" value="ANKYRIN REPEAT DOMAIN-CONTAINING PROTEIN 39"/>
    <property type="match status" value="1"/>
</dbReference>
<dbReference type="PROSITE" id="PS50088">
    <property type="entry name" value="ANK_REPEAT"/>
    <property type="match status" value="2"/>
</dbReference>
<dbReference type="PRINTS" id="PR01415">
    <property type="entry name" value="ANKYRIN"/>
</dbReference>
<comment type="caution">
    <text evidence="4">The sequence shown here is derived from an EMBL/GenBank/DDBJ whole genome shotgun (WGS) entry which is preliminary data.</text>
</comment>
<feature type="repeat" description="ANK" evidence="3">
    <location>
        <begin position="97"/>
        <end position="129"/>
    </location>
</feature>
<protein>
    <submittedName>
        <fullName evidence="4">Ankyrin repeat-containing protein</fullName>
    </submittedName>
</protein>